<dbReference type="GO" id="GO:0003714">
    <property type="term" value="F:transcription corepressor activity"/>
    <property type="evidence" value="ECO:0007669"/>
    <property type="project" value="InterPro"/>
</dbReference>
<organism evidence="7 8">
    <name type="scientific">Laccaria amethystina LaAM-08-1</name>
    <dbReference type="NCBI Taxonomy" id="1095629"/>
    <lineage>
        <taxon>Eukaryota</taxon>
        <taxon>Fungi</taxon>
        <taxon>Dikarya</taxon>
        <taxon>Basidiomycota</taxon>
        <taxon>Agaricomycotina</taxon>
        <taxon>Agaricomycetes</taxon>
        <taxon>Agaricomycetidae</taxon>
        <taxon>Agaricales</taxon>
        <taxon>Agaricineae</taxon>
        <taxon>Hydnangiaceae</taxon>
        <taxon>Laccaria</taxon>
    </lineage>
</organism>
<reference evidence="8" key="2">
    <citation type="submission" date="2015-01" db="EMBL/GenBank/DDBJ databases">
        <title>Evolutionary Origins and Diversification of the Mycorrhizal Mutualists.</title>
        <authorList>
            <consortium name="DOE Joint Genome Institute"/>
            <consortium name="Mycorrhizal Genomics Consortium"/>
            <person name="Kohler A."/>
            <person name="Kuo A."/>
            <person name="Nagy L.G."/>
            <person name="Floudas D."/>
            <person name="Copeland A."/>
            <person name="Barry K.W."/>
            <person name="Cichocki N."/>
            <person name="Veneault-Fourrey C."/>
            <person name="LaButti K."/>
            <person name="Lindquist E.A."/>
            <person name="Lipzen A."/>
            <person name="Lundell T."/>
            <person name="Morin E."/>
            <person name="Murat C."/>
            <person name="Riley R."/>
            <person name="Ohm R."/>
            <person name="Sun H."/>
            <person name="Tunlid A."/>
            <person name="Henrissat B."/>
            <person name="Grigoriev I.V."/>
            <person name="Hibbett D.S."/>
            <person name="Martin F."/>
        </authorList>
    </citation>
    <scope>NUCLEOTIDE SEQUENCE [LARGE SCALE GENOMIC DNA]</scope>
    <source>
        <strain evidence="8">LaAM-08-1</strain>
    </source>
</reference>
<dbReference type="InterPro" id="IPR006594">
    <property type="entry name" value="LisH"/>
</dbReference>
<sequence length="639" mass="70143">MTAAQIRITADEINFLIYSYFQDSGFGHSAFAIRNEGRLQNSPLMSKHIPRGELVDLLHKALLYIEVEAHWRGDSVTANCKSGFSLLEPHVCSADHLTSRLAPASTVSVAEPQSTRVTTTAQLKTLTSSSFAQKDDTQDAAPAMRNVLPSTLKESTLSISTNGNFTPEPNAKRKGSPVPIDEPSEKRPRRETDMDVDSESNLKADLHLAPELPKKTLKPKPRAQGPGDDTTPPQVVKLLPGHKAEVFVCAFNPVQIELLATGSKDAVVNLWNLPRPPHGVNNFARPPPTPLVLENFSKSPQGDLTSLHWNSEGTLLAIGSYDSVLRICTNKGTLYFSHPQHQGPIFATRFSKDGRWLLTASLDGTACLWDVREKCLYKQYRCHKDCCLDVDWLNDDTFASGGADMRINIMRIGENDPIKTLDGHQDEINQIRANPSGTRLASCSDDTTARVWKVDNIPPSADVIPGLVASDHVLVLEGHKHSVSTIGWCPQPPAGMNELLATSSFDGTARLWDSVTGECLKVFADHKRPVYALDFSPNGQFLSTGSGDGWLYIYDVKTHEKKWSWYAGPEKPGVFEIDWQNQSGVNRIALALECRQVAVIDVSKIAALGTPEYIKNTHPKLPIAKPALPRTSVPSSSRG</sequence>
<keyword evidence="2 5" id="KW-0853">WD repeat</keyword>
<keyword evidence="4" id="KW-0539">Nucleus</keyword>
<feature type="repeat" description="WD" evidence="5">
    <location>
        <begin position="338"/>
        <end position="372"/>
    </location>
</feature>
<evidence type="ECO:0000313" key="7">
    <source>
        <dbReference type="EMBL" id="KIK07357.1"/>
    </source>
</evidence>
<protein>
    <recommendedName>
        <fullName evidence="9">WD40 repeat-like protein</fullName>
    </recommendedName>
</protein>
<feature type="repeat" description="WD" evidence="5">
    <location>
        <begin position="239"/>
        <end position="273"/>
    </location>
</feature>
<proteinExistence type="predicted"/>
<dbReference type="STRING" id="1095629.A0A0C9YAR5"/>
<dbReference type="InterPro" id="IPR045183">
    <property type="entry name" value="Ebi-like"/>
</dbReference>
<name>A0A0C9YAR5_9AGAR</name>
<dbReference type="PANTHER" id="PTHR22846">
    <property type="entry name" value="WD40 REPEAT PROTEIN"/>
    <property type="match status" value="1"/>
</dbReference>
<dbReference type="GO" id="GO:0006357">
    <property type="term" value="P:regulation of transcription by RNA polymerase II"/>
    <property type="evidence" value="ECO:0007669"/>
    <property type="project" value="TreeGrafter"/>
</dbReference>
<dbReference type="InterPro" id="IPR020472">
    <property type="entry name" value="WD40_PAC1"/>
</dbReference>
<dbReference type="PROSITE" id="PS00678">
    <property type="entry name" value="WD_REPEATS_1"/>
    <property type="match status" value="2"/>
</dbReference>
<dbReference type="PRINTS" id="PR00320">
    <property type="entry name" value="GPROTEINBRPT"/>
</dbReference>
<evidence type="ECO:0000256" key="6">
    <source>
        <dbReference type="SAM" id="MobiDB-lite"/>
    </source>
</evidence>
<dbReference type="HOGENOM" id="CLU_007609_1_1_1"/>
<reference evidence="7 8" key="1">
    <citation type="submission" date="2014-04" db="EMBL/GenBank/DDBJ databases">
        <authorList>
            <consortium name="DOE Joint Genome Institute"/>
            <person name="Kuo A."/>
            <person name="Kohler A."/>
            <person name="Nagy L.G."/>
            <person name="Floudas D."/>
            <person name="Copeland A."/>
            <person name="Barry K.W."/>
            <person name="Cichocki N."/>
            <person name="Veneault-Fourrey C."/>
            <person name="LaButti K."/>
            <person name="Lindquist E.A."/>
            <person name="Lipzen A."/>
            <person name="Lundell T."/>
            <person name="Morin E."/>
            <person name="Murat C."/>
            <person name="Sun H."/>
            <person name="Tunlid A."/>
            <person name="Henrissat B."/>
            <person name="Grigoriev I.V."/>
            <person name="Hibbett D.S."/>
            <person name="Martin F."/>
            <person name="Nordberg H.P."/>
            <person name="Cantor M.N."/>
            <person name="Hua S.X."/>
        </authorList>
    </citation>
    <scope>NUCLEOTIDE SEQUENCE [LARGE SCALE GENOMIC DNA]</scope>
    <source>
        <strain evidence="7 8">LaAM-08-1</strain>
    </source>
</reference>
<gene>
    <name evidence="7" type="ORF">K443DRAFT_673612</name>
</gene>
<evidence type="ECO:0000256" key="3">
    <source>
        <dbReference type="ARBA" id="ARBA00022737"/>
    </source>
</evidence>
<keyword evidence="8" id="KW-1185">Reference proteome</keyword>
<dbReference type="Gene3D" id="2.130.10.10">
    <property type="entry name" value="YVTN repeat-like/Quinoprotein amine dehydrogenase"/>
    <property type="match status" value="1"/>
</dbReference>
<dbReference type="InterPro" id="IPR001680">
    <property type="entry name" value="WD40_rpt"/>
</dbReference>
<dbReference type="OrthoDB" id="1367865at2759"/>
<dbReference type="InterPro" id="IPR036322">
    <property type="entry name" value="WD40_repeat_dom_sf"/>
</dbReference>
<evidence type="ECO:0000313" key="8">
    <source>
        <dbReference type="Proteomes" id="UP000054477"/>
    </source>
</evidence>
<evidence type="ECO:0000256" key="5">
    <source>
        <dbReference type="PROSITE-ProRule" id="PRU00221"/>
    </source>
</evidence>
<accession>A0A0C9YAR5</accession>
<dbReference type="Proteomes" id="UP000054477">
    <property type="component" value="Unassembled WGS sequence"/>
</dbReference>
<dbReference type="SMART" id="SM00320">
    <property type="entry name" value="WD40"/>
    <property type="match status" value="7"/>
</dbReference>
<evidence type="ECO:0000256" key="2">
    <source>
        <dbReference type="ARBA" id="ARBA00022574"/>
    </source>
</evidence>
<keyword evidence="3" id="KW-0677">Repeat</keyword>
<dbReference type="PROSITE" id="PS50294">
    <property type="entry name" value="WD_REPEATS_REGION"/>
    <property type="match status" value="5"/>
</dbReference>
<feature type="region of interest" description="Disordered" evidence="6">
    <location>
        <begin position="151"/>
        <end position="233"/>
    </location>
</feature>
<evidence type="ECO:0008006" key="9">
    <source>
        <dbReference type="Google" id="ProtNLM"/>
    </source>
</evidence>
<feature type="repeat" description="WD" evidence="5">
    <location>
        <begin position="476"/>
        <end position="522"/>
    </location>
</feature>
<dbReference type="SUPFAM" id="SSF50978">
    <property type="entry name" value="WD40 repeat-like"/>
    <property type="match status" value="1"/>
</dbReference>
<feature type="repeat" description="WD" evidence="5">
    <location>
        <begin position="421"/>
        <end position="456"/>
    </location>
</feature>
<dbReference type="AlphaFoldDB" id="A0A0C9YAR5"/>
<dbReference type="PROSITE" id="PS50082">
    <property type="entry name" value="WD_REPEATS_2"/>
    <property type="match status" value="5"/>
</dbReference>
<dbReference type="InterPro" id="IPR019775">
    <property type="entry name" value="WD40_repeat_CS"/>
</dbReference>
<feature type="compositionally biased region" description="Basic and acidic residues" evidence="6">
    <location>
        <begin position="200"/>
        <end position="214"/>
    </location>
</feature>
<evidence type="ECO:0000256" key="4">
    <source>
        <dbReference type="ARBA" id="ARBA00023242"/>
    </source>
</evidence>
<dbReference type="PROSITE" id="PS50896">
    <property type="entry name" value="LISH"/>
    <property type="match status" value="1"/>
</dbReference>
<dbReference type="Gene3D" id="1.20.960.30">
    <property type="match status" value="1"/>
</dbReference>
<dbReference type="Pfam" id="PF00400">
    <property type="entry name" value="WD40"/>
    <property type="match status" value="7"/>
</dbReference>
<dbReference type="PANTHER" id="PTHR22846:SF2">
    <property type="entry name" value="F-BOX-LIKE_WD REPEAT-CONTAINING PROTEIN EBI"/>
    <property type="match status" value="1"/>
</dbReference>
<dbReference type="GO" id="GO:0034967">
    <property type="term" value="C:Set3 complex"/>
    <property type="evidence" value="ECO:0007669"/>
    <property type="project" value="TreeGrafter"/>
</dbReference>
<dbReference type="CDD" id="cd00200">
    <property type="entry name" value="WD40"/>
    <property type="match status" value="1"/>
</dbReference>
<evidence type="ECO:0000256" key="1">
    <source>
        <dbReference type="ARBA" id="ARBA00004123"/>
    </source>
</evidence>
<feature type="repeat" description="WD" evidence="5">
    <location>
        <begin position="523"/>
        <end position="564"/>
    </location>
</feature>
<feature type="compositionally biased region" description="Basic and acidic residues" evidence="6">
    <location>
        <begin position="183"/>
        <end position="193"/>
    </location>
</feature>
<dbReference type="EMBL" id="KN838548">
    <property type="protein sequence ID" value="KIK07357.1"/>
    <property type="molecule type" value="Genomic_DNA"/>
</dbReference>
<dbReference type="Pfam" id="PF08513">
    <property type="entry name" value="LisH"/>
    <property type="match status" value="1"/>
</dbReference>
<feature type="compositionally biased region" description="Polar residues" evidence="6">
    <location>
        <begin position="151"/>
        <end position="167"/>
    </location>
</feature>
<dbReference type="InterPro" id="IPR015943">
    <property type="entry name" value="WD40/YVTN_repeat-like_dom_sf"/>
</dbReference>
<comment type="subcellular location">
    <subcellularLocation>
        <location evidence="1">Nucleus</location>
    </subcellularLocation>
</comment>